<dbReference type="Proteomes" id="UP001562354">
    <property type="component" value="Unassembled WGS sequence"/>
</dbReference>
<evidence type="ECO:0000313" key="11">
    <source>
        <dbReference type="Proteomes" id="UP001562354"/>
    </source>
</evidence>
<dbReference type="CDD" id="cd00854">
    <property type="entry name" value="NagA"/>
    <property type="match status" value="1"/>
</dbReference>
<name>A0ABR3P6S7_9PEZI</name>
<sequence length="428" mass="46349">MPAAISPERPQNLITKLTNCRLVKGNTLVEEDLWISSQTGKILPAQEIFYEHQLGPDQIIDLQGRIVSPGFIDSQFNGAYGFDFSTPGDVVSYQKGIKALNQKLVQTGLTSYLPTIITQKPEVYHKALPYLGPSGQDRIPEDGAESLGAHCEGPFMSAHKKGVHNESALREATSGFASIEQCYGAANLTADTIKMITAAPEVEGVMESIPELTSRGIIMSIGHTDADFEKATEAINNGATMITHLFNAMKPLHHRNPGIFGLLGQNYGARRPYFGLIADGIHLHPTTVKIAWAAHPEGMVLVTDALALMGMDDGVYEWTNGDMIVKKGSNLTKQGTETLAGGCASLLQCLNNFLTWTGAPIPTGLAAVTSTPAKMLGMYPQKGTLETEADADLCVLSEVDVIDENGFTNRVLQVDEVWKFGKRVFERT</sequence>
<evidence type="ECO:0000256" key="3">
    <source>
        <dbReference type="ARBA" id="ARBA00018029"/>
    </source>
</evidence>
<evidence type="ECO:0000313" key="10">
    <source>
        <dbReference type="EMBL" id="KAL1301873.1"/>
    </source>
</evidence>
<organism evidence="10 11">
    <name type="scientific">Neodothiora populina</name>
    <dbReference type="NCBI Taxonomy" id="2781224"/>
    <lineage>
        <taxon>Eukaryota</taxon>
        <taxon>Fungi</taxon>
        <taxon>Dikarya</taxon>
        <taxon>Ascomycota</taxon>
        <taxon>Pezizomycotina</taxon>
        <taxon>Dothideomycetes</taxon>
        <taxon>Dothideomycetidae</taxon>
        <taxon>Dothideales</taxon>
        <taxon>Dothioraceae</taxon>
        <taxon>Neodothiora</taxon>
    </lineage>
</organism>
<gene>
    <name evidence="10" type="ORF">AAFC00_006055</name>
</gene>
<dbReference type="Gene3D" id="3.20.20.140">
    <property type="entry name" value="Metal-dependent hydrolases"/>
    <property type="match status" value="1"/>
</dbReference>
<dbReference type="RefSeq" id="XP_069198149.1">
    <property type="nucleotide sequence ID" value="XM_069345944.1"/>
</dbReference>
<evidence type="ECO:0000256" key="1">
    <source>
        <dbReference type="ARBA" id="ARBA00010716"/>
    </source>
</evidence>
<comment type="caution">
    <text evidence="10">The sequence shown here is derived from an EMBL/GenBank/DDBJ whole genome shotgun (WGS) entry which is preliminary data.</text>
</comment>
<dbReference type="Pfam" id="PF01979">
    <property type="entry name" value="Amidohydro_1"/>
    <property type="match status" value="1"/>
</dbReference>
<evidence type="ECO:0000256" key="8">
    <source>
        <dbReference type="PIRNR" id="PIRNR038994"/>
    </source>
</evidence>
<dbReference type="PIRSF" id="PIRSF038994">
    <property type="entry name" value="NagA"/>
    <property type="match status" value="1"/>
</dbReference>
<proteinExistence type="inferred from homology"/>
<evidence type="ECO:0000256" key="5">
    <source>
        <dbReference type="ARBA" id="ARBA00022801"/>
    </source>
</evidence>
<dbReference type="PANTHER" id="PTHR11113">
    <property type="entry name" value="N-ACETYLGLUCOSAMINE-6-PHOSPHATE DEACETYLASE"/>
    <property type="match status" value="1"/>
</dbReference>
<evidence type="ECO:0000256" key="7">
    <source>
        <dbReference type="ARBA" id="ARBA00047647"/>
    </source>
</evidence>
<keyword evidence="5 8" id="KW-0378">Hydrolase</keyword>
<dbReference type="SUPFAM" id="SSF51338">
    <property type="entry name" value="Composite domain of metallo-dependent hydrolases"/>
    <property type="match status" value="1"/>
</dbReference>
<dbReference type="SUPFAM" id="SSF51556">
    <property type="entry name" value="Metallo-dependent hydrolases"/>
    <property type="match status" value="1"/>
</dbReference>
<protein>
    <recommendedName>
        <fullName evidence="3 8">N-acetylglucosamine-6-phosphate deacetylase</fullName>
        <ecNumber evidence="2 8">3.5.1.25</ecNumber>
    </recommendedName>
</protein>
<dbReference type="GeneID" id="95979754"/>
<dbReference type="InterPro" id="IPR006680">
    <property type="entry name" value="Amidohydro-rel"/>
</dbReference>
<comment type="similarity">
    <text evidence="1 8">Belongs to the metallo-dependent hydrolases superfamily. NagA family.</text>
</comment>
<dbReference type="PANTHER" id="PTHR11113:SF14">
    <property type="entry name" value="N-ACETYLGLUCOSAMINE-6-PHOSPHATE DEACETYLASE"/>
    <property type="match status" value="1"/>
</dbReference>
<dbReference type="EC" id="3.5.1.25" evidence="2 8"/>
<dbReference type="EMBL" id="JBFMKM010000013">
    <property type="protein sequence ID" value="KAL1301873.1"/>
    <property type="molecule type" value="Genomic_DNA"/>
</dbReference>
<evidence type="ECO:0000256" key="2">
    <source>
        <dbReference type="ARBA" id="ARBA00011899"/>
    </source>
</evidence>
<evidence type="ECO:0000256" key="6">
    <source>
        <dbReference type="ARBA" id="ARBA00023277"/>
    </source>
</evidence>
<evidence type="ECO:0000256" key="4">
    <source>
        <dbReference type="ARBA" id="ARBA00022723"/>
    </source>
</evidence>
<dbReference type="InterPro" id="IPR003764">
    <property type="entry name" value="GlcNAc_6-P_deAcase"/>
</dbReference>
<dbReference type="NCBIfam" id="TIGR00221">
    <property type="entry name" value="nagA"/>
    <property type="match status" value="1"/>
</dbReference>
<feature type="domain" description="Amidohydrolase-related" evidence="9">
    <location>
        <begin position="66"/>
        <end position="424"/>
    </location>
</feature>
<keyword evidence="11" id="KW-1185">Reference proteome</keyword>
<dbReference type="InterPro" id="IPR011059">
    <property type="entry name" value="Metal-dep_hydrolase_composite"/>
</dbReference>
<evidence type="ECO:0000259" key="9">
    <source>
        <dbReference type="Pfam" id="PF01979"/>
    </source>
</evidence>
<reference evidence="10 11" key="1">
    <citation type="submission" date="2024-07" db="EMBL/GenBank/DDBJ databases">
        <title>Draft sequence of the Neodothiora populina.</title>
        <authorList>
            <person name="Drown D.D."/>
            <person name="Schuette U.S."/>
            <person name="Buechlein A.B."/>
            <person name="Rusch D.R."/>
            <person name="Winton L.W."/>
            <person name="Adams G.A."/>
        </authorList>
    </citation>
    <scope>NUCLEOTIDE SEQUENCE [LARGE SCALE GENOMIC DNA]</scope>
    <source>
        <strain evidence="10 11">CPC 39397</strain>
    </source>
</reference>
<dbReference type="InterPro" id="IPR032466">
    <property type="entry name" value="Metal_Hydrolase"/>
</dbReference>
<accession>A0ABR3P6S7</accession>
<keyword evidence="4" id="KW-0479">Metal-binding</keyword>
<comment type="catalytic activity">
    <reaction evidence="7 8">
        <text>N-acetyl-D-glucosamine 6-phosphate + H2O = D-glucosamine 6-phosphate + acetate</text>
        <dbReference type="Rhea" id="RHEA:22936"/>
        <dbReference type="ChEBI" id="CHEBI:15377"/>
        <dbReference type="ChEBI" id="CHEBI:30089"/>
        <dbReference type="ChEBI" id="CHEBI:57513"/>
        <dbReference type="ChEBI" id="CHEBI:58725"/>
        <dbReference type="EC" id="3.5.1.25"/>
    </reaction>
</comment>
<keyword evidence="6 8" id="KW-0119">Carbohydrate metabolism</keyword>